<dbReference type="PANTHER" id="PTHR11953:SF0">
    <property type="entry name" value="EXOSOME COMPLEX COMPONENT RRP41"/>
    <property type="match status" value="1"/>
</dbReference>
<dbReference type="Proteomes" id="UP000187408">
    <property type="component" value="Unassembled WGS sequence"/>
</dbReference>
<dbReference type="PANTHER" id="PTHR11953">
    <property type="entry name" value="EXOSOME COMPLEX COMPONENT"/>
    <property type="match status" value="1"/>
</dbReference>
<evidence type="ECO:0000259" key="7">
    <source>
        <dbReference type="Pfam" id="PF01138"/>
    </source>
</evidence>
<keyword evidence="6" id="KW-0548">Nucleotidyltransferase</keyword>
<dbReference type="FunFam" id="3.30.230.70:FF:000003">
    <property type="entry name" value="Ribonuclease PH"/>
    <property type="match status" value="1"/>
</dbReference>
<evidence type="ECO:0000256" key="3">
    <source>
        <dbReference type="ARBA" id="ARBA00022555"/>
    </source>
</evidence>
<dbReference type="GO" id="GO:0009022">
    <property type="term" value="F:tRNA nucleotidyltransferase activity"/>
    <property type="evidence" value="ECO:0007669"/>
    <property type="project" value="UniProtKB-UniRule"/>
</dbReference>
<keyword evidence="10" id="KW-1185">Reference proteome</keyword>
<evidence type="ECO:0000256" key="2">
    <source>
        <dbReference type="ARBA" id="ARBA00022552"/>
    </source>
</evidence>
<dbReference type="PROSITE" id="PS01277">
    <property type="entry name" value="RIBONUCLEASE_PH"/>
    <property type="match status" value="1"/>
</dbReference>
<feature type="binding site" evidence="6">
    <location>
        <position position="88"/>
    </location>
    <ligand>
        <name>phosphate</name>
        <dbReference type="ChEBI" id="CHEBI:43474"/>
        <note>substrate</note>
    </ligand>
</feature>
<dbReference type="SUPFAM" id="SSF54211">
    <property type="entry name" value="Ribosomal protein S5 domain 2-like"/>
    <property type="match status" value="1"/>
</dbReference>
<accession>A0A1R1MJR7</accession>
<dbReference type="GO" id="GO:0016075">
    <property type="term" value="P:rRNA catabolic process"/>
    <property type="evidence" value="ECO:0007669"/>
    <property type="project" value="UniProtKB-UniRule"/>
</dbReference>
<evidence type="ECO:0000256" key="1">
    <source>
        <dbReference type="ARBA" id="ARBA00006678"/>
    </source>
</evidence>
<dbReference type="InterPro" id="IPR001247">
    <property type="entry name" value="ExoRNase_PH_dom1"/>
</dbReference>
<comment type="subunit">
    <text evidence="6">Homohexameric ring arranged as a trimer of dimers.</text>
</comment>
<reference evidence="9 10" key="1">
    <citation type="submission" date="2016-10" db="EMBL/GenBank/DDBJ databases">
        <title>Genome sequence of a sulfur-reducing bacterium Desulfurobacterium indicum K6013.</title>
        <authorList>
            <person name="Cao J."/>
            <person name="Shao Z."/>
            <person name="Alain K."/>
            <person name="Jebbar M."/>
        </authorList>
    </citation>
    <scope>NUCLEOTIDE SEQUENCE [LARGE SCALE GENOMIC DNA]</scope>
    <source>
        <strain evidence="9 10">K6013</strain>
    </source>
</reference>
<dbReference type="HAMAP" id="MF_00564">
    <property type="entry name" value="RNase_PH"/>
    <property type="match status" value="1"/>
</dbReference>
<dbReference type="InterPro" id="IPR020568">
    <property type="entry name" value="Ribosomal_Su5_D2-typ_SF"/>
</dbReference>
<evidence type="ECO:0000313" key="9">
    <source>
        <dbReference type="EMBL" id="OMH40062.1"/>
    </source>
</evidence>
<comment type="caution">
    <text evidence="9">The sequence shown here is derived from an EMBL/GenBank/DDBJ whole genome shotgun (WGS) entry which is preliminary data.</text>
</comment>
<dbReference type="InterPro" id="IPR036345">
    <property type="entry name" value="ExoRNase_PH_dom2_sf"/>
</dbReference>
<dbReference type="InterPro" id="IPR018336">
    <property type="entry name" value="RNase_PH_CS"/>
</dbReference>
<dbReference type="OrthoDB" id="9807456at2"/>
<dbReference type="AlphaFoldDB" id="A0A1R1MJR7"/>
<comment type="catalytic activity">
    <reaction evidence="6">
        <text>tRNA(n+1) + phosphate = tRNA(n) + a ribonucleoside 5'-diphosphate</text>
        <dbReference type="Rhea" id="RHEA:10628"/>
        <dbReference type="Rhea" id="RHEA-COMP:17343"/>
        <dbReference type="Rhea" id="RHEA-COMP:17344"/>
        <dbReference type="ChEBI" id="CHEBI:43474"/>
        <dbReference type="ChEBI" id="CHEBI:57930"/>
        <dbReference type="ChEBI" id="CHEBI:173114"/>
        <dbReference type="EC" id="2.7.7.56"/>
    </reaction>
</comment>
<dbReference type="InterPro" id="IPR015847">
    <property type="entry name" value="ExoRNase_PH_dom2"/>
</dbReference>
<name>A0A1R1MJR7_9BACT</name>
<sequence length="235" mass="25961">MFVRPDGRDYDEIRPVKITLDYVRYPEGSCLIEVGDTKVICSASVEEKVPSFLKESGKGWITAEYSMLPRATATRNIREAARGKLSGRTQEIQRLIGRALRSAVDLEKLGDRTIWIDCDVIQADGGTRTASITGAFVALYLALKRLELVDAVSSFVAATSVGIVESVPCLDLNYQEDSAAEVDMNVVMNEKGEFIEIQGTGEERPFSKNELNRLLELAEKGITELIKIQKEVLGV</sequence>
<dbReference type="Gene3D" id="3.30.230.70">
    <property type="entry name" value="GHMP Kinase, N-terminal domain"/>
    <property type="match status" value="1"/>
</dbReference>
<feature type="domain" description="Exoribonuclease phosphorolytic" evidence="8">
    <location>
        <begin position="155"/>
        <end position="221"/>
    </location>
</feature>
<dbReference type="SUPFAM" id="SSF55666">
    <property type="entry name" value="Ribonuclease PH domain 2-like"/>
    <property type="match status" value="1"/>
</dbReference>
<dbReference type="EC" id="2.7.7.56" evidence="6"/>
<evidence type="ECO:0000256" key="4">
    <source>
        <dbReference type="ARBA" id="ARBA00022694"/>
    </source>
</evidence>
<dbReference type="InterPro" id="IPR002381">
    <property type="entry name" value="RNase_PH_bac-type"/>
</dbReference>
<keyword evidence="5" id="KW-0694">RNA-binding</keyword>
<dbReference type="Pfam" id="PF03725">
    <property type="entry name" value="RNase_PH_C"/>
    <property type="match status" value="1"/>
</dbReference>
<evidence type="ECO:0000313" key="10">
    <source>
        <dbReference type="Proteomes" id="UP000187408"/>
    </source>
</evidence>
<protein>
    <recommendedName>
        <fullName evidence="6">Ribonuclease PH</fullName>
        <shortName evidence="6">RNase PH</shortName>
        <ecNumber evidence="6">2.7.7.56</ecNumber>
    </recommendedName>
    <alternativeName>
        <fullName evidence="6">tRNA nucleotidyltransferase</fullName>
    </alternativeName>
</protein>
<dbReference type="Pfam" id="PF01138">
    <property type="entry name" value="RNase_PH"/>
    <property type="match status" value="1"/>
</dbReference>
<keyword evidence="6" id="KW-0808">Transferase</keyword>
<dbReference type="InterPro" id="IPR027408">
    <property type="entry name" value="PNPase/RNase_PH_dom_sf"/>
</dbReference>
<evidence type="ECO:0000256" key="6">
    <source>
        <dbReference type="HAMAP-Rule" id="MF_00564"/>
    </source>
</evidence>
<comment type="similarity">
    <text evidence="1 6">Belongs to the RNase PH family.</text>
</comment>
<dbReference type="GO" id="GO:0000049">
    <property type="term" value="F:tRNA binding"/>
    <property type="evidence" value="ECO:0007669"/>
    <property type="project" value="UniProtKB-UniRule"/>
</dbReference>
<evidence type="ECO:0000256" key="5">
    <source>
        <dbReference type="ARBA" id="ARBA00022884"/>
    </source>
</evidence>
<gene>
    <name evidence="6" type="primary">rph</name>
    <name evidence="9" type="ORF">BLW93_07230</name>
</gene>
<comment type="function">
    <text evidence="6">Phosphorolytic 3'-5' exoribonuclease that plays an important role in tRNA 3'-end maturation. Removes nucleotide residues following the 3'-CCA terminus of tRNAs; can also add nucleotides to the ends of RNA molecules by using nucleoside diphosphates as substrates, but this may not be physiologically important. Probably plays a role in initiation of 16S rRNA degradation (leading to ribosome degradation) during starvation.</text>
</comment>
<dbReference type="CDD" id="cd11362">
    <property type="entry name" value="RNase_PH_bact"/>
    <property type="match status" value="1"/>
</dbReference>
<dbReference type="STRING" id="1914305.BLW93_07230"/>
<keyword evidence="4 6" id="KW-0819">tRNA processing</keyword>
<feature type="domain" description="Exoribonuclease phosphorolytic" evidence="7">
    <location>
        <begin position="12"/>
        <end position="142"/>
    </location>
</feature>
<dbReference type="GO" id="GO:0008033">
    <property type="term" value="P:tRNA processing"/>
    <property type="evidence" value="ECO:0007669"/>
    <property type="project" value="UniProtKB-UniRule"/>
</dbReference>
<dbReference type="NCBIfam" id="TIGR01966">
    <property type="entry name" value="RNasePH"/>
    <property type="match status" value="1"/>
</dbReference>
<keyword evidence="2 6" id="KW-0698">rRNA processing</keyword>
<dbReference type="RefSeq" id="WP_076713425.1">
    <property type="nucleotide sequence ID" value="NZ_MOEN01000030.1"/>
</dbReference>
<evidence type="ECO:0000259" key="8">
    <source>
        <dbReference type="Pfam" id="PF03725"/>
    </source>
</evidence>
<dbReference type="EMBL" id="MOEN01000030">
    <property type="protein sequence ID" value="OMH40062.1"/>
    <property type="molecule type" value="Genomic_DNA"/>
</dbReference>
<dbReference type="InterPro" id="IPR050080">
    <property type="entry name" value="RNase_PH"/>
</dbReference>
<proteinExistence type="inferred from homology"/>
<dbReference type="GO" id="GO:0000175">
    <property type="term" value="F:3'-5'-RNA exonuclease activity"/>
    <property type="evidence" value="ECO:0007669"/>
    <property type="project" value="UniProtKB-UniRule"/>
</dbReference>
<organism evidence="9 10">
    <name type="scientific">Desulfurobacterium indicum</name>
    <dbReference type="NCBI Taxonomy" id="1914305"/>
    <lineage>
        <taxon>Bacteria</taxon>
        <taxon>Pseudomonadati</taxon>
        <taxon>Aquificota</taxon>
        <taxon>Aquificia</taxon>
        <taxon>Desulfurobacteriales</taxon>
        <taxon>Desulfurobacteriaceae</taxon>
        <taxon>Desulfurobacterium</taxon>
    </lineage>
</organism>
<dbReference type="GO" id="GO:0031125">
    <property type="term" value="P:rRNA 3'-end processing"/>
    <property type="evidence" value="ECO:0007669"/>
    <property type="project" value="UniProtKB-ARBA"/>
</dbReference>
<keyword evidence="3 6" id="KW-0820">tRNA-binding</keyword>
<feature type="binding site" evidence="6">
    <location>
        <begin position="126"/>
        <end position="128"/>
    </location>
    <ligand>
        <name>phosphate</name>
        <dbReference type="ChEBI" id="CHEBI:43474"/>
        <note>substrate</note>
    </ligand>
</feature>